<keyword evidence="6" id="KW-1185">Reference proteome</keyword>
<evidence type="ECO:0000313" key="5">
    <source>
        <dbReference type="EMBL" id="CAL4800552.1"/>
    </source>
</evidence>
<evidence type="ECO:0000313" key="4">
    <source>
        <dbReference type="EMBL" id="CAL1166615.1"/>
    </source>
</evidence>
<reference evidence="4" key="2">
    <citation type="submission" date="2024-04" db="EMBL/GenBank/DDBJ databases">
        <authorList>
            <person name="Chen Y."/>
            <person name="Shah S."/>
            <person name="Dougan E. K."/>
            <person name="Thang M."/>
            <person name="Chan C."/>
        </authorList>
    </citation>
    <scope>NUCLEOTIDE SEQUENCE [LARGE SCALE GENOMIC DNA]</scope>
</reference>
<gene>
    <name evidence="3" type="ORF">C1SCF055_LOCUS38230</name>
</gene>
<dbReference type="GO" id="GO:0008168">
    <property type="term" value="F:methyltransferase activity"/>
    <property type="evidence" value="ECO:0007669"/>
    <property type="project" value="UniProtKB-KW"/>
</dbReference>
<sequence>MAQHLFGPPHPLPGDLFTGVLHVMSEIDANLFSCKRLPENTPMLAEGAVLPLGRVSVYDALVNQFEDVLVISFTPETWWKQIPDMGDALSTAVVDLCAGTGSMSLGAQFMGAEPMVAVDWNHVAIAHLNANHKGTILHLDISARDAARQVHQACNQRPGTVFMGFPCQPHSVQGQRRGTADPRAEVLWHGLHIAFMIQAQAVILECTPAAGHNQDIRHGLATLAAAMGWTILTTELDLADVWPSRRHRWWALLMPSAWNQVGMTSWTLQTPFDHVGTIIPTWGHWTDEEERDLQLTQNEFNMFHDARFGSDVRHLTIEGFASTILHSYANALGPCPCGCRHQAFHELTLQKGGLRGFYVTSGSTGRPRYLHPREAGLLLGVPDSILYPHDVRTSLSLLGLLASPIQTIWIYGHLKLNHFKTTCHGPCPSVEDWLWAYLRELLAQINFDFGTSVSIPRTLEINANGEYLSLPLGPDSAAVRTLLRAERISIGWNQSCALWHADQRLRCDAILLEYLQSGLQLKSQEGDTGRVQPAEPVVIAVQHGHQLQVHLTSPGSFLFEILVEMQLPLIRKVIDMKGRILPVDLRIWHPIAVKTLDEAPWTLMPGFFRRANGSKLDEKRGLHDGQIWKSLLALLHESPVLASAALAIHPAFASALLRDWLSPTHVRQLKLDFEHSSGHIACIFEAHGHWTLLWGCWTQVGIRWFHYDGLHTNCLHDATQLATAISKVLGLDFCPPLSLSITAQVEAHTCGTVALMHLFHILNPGLMVPPQAVKIIHDWILAQPTLQGSIFAQGITELSREQFHKLKQLLQDHGVPDAKADERARFVLQKDELQTSMRKELDDYKSNQDAHMSAPNEEATEQRFAKIESTLGEIQAQQTQFTQWFNQVGQASTATENAIQTINYTLSTHQQDLQGLHHEIKNVSDNLGQTLQKTLASHQTEMTADFAARFDKLEAMFAKKHRSE</sequence>
<reference evidence="3" key="1">
    <citation type="submission" date="2022-10" db="EMBL/GenBank/DDBJ databases">
        <authorList>
            <person name="Chen Y."/>
            <person name="Dougan E. K."/>
            <person name="Chan C."/>
            <person name="Rhodes N."/>
            <person name="Thang M."/>
        </authorList>
    </citation>
    <scope>NUCLEOTIDE SEQUENCE</scope>
</reference>
<evidence type="ECO:0000256" key="1">
    <source>
        <dbReference type="ARBA" id="ARBA00022603"/>
    </source>
</evidence>
<dbReference type="AlphaFoldDB" id="A0A9P1GGZ4"/>
<dbReference type="SUPFAM" id="SSF53335">
    <property type="entry name" value="S-adenosyl-L-methionine-dependent methyltransferases"/>
    <property type="match status" value="1"/>
</dbReference>
<evidence type="ECO:0000313" key="6">
    <source>
        <dbReference type="Proteomes" id="UP001152797"/>
    </source>
</evidence>
<dbReference type="Proteomes" id="UP001152797">
    <property type="component" value="Unassembled WGS sequence"/>
</dbReference>
<proteinExistence type="predicted"/>
<evidence type="ECO:0000256" key="2">
    <source>
        <dbReference type="ARBA" id="ARBA00022679"/>
    </source>
</evidence>
<keyword evidence="2" id="KW-0808">Transferase</keyword>
<protein>
    <submittedName>
        <fullName evidence="5">Type II methyltransferase M.BsuFI (M.BsuFI) (Cytosine-specific methyltransferase BsuFI) (Modification methylase BsuFI)</fullName>
    </submittedName>
</protein>
<name>A0A9P1GGZ4_9DINO</name>
<dbReference type="EMBL" id="CAMXCT020005779">
    <property type="protein sequence ID" value="CAL1166615.1"/>
    <property type="molecule type" value="Genomic_DNA"/>
</dbReference>
<dbReference type="EMBL" id="CAMXCT030005779">
    <property type="protein sequence ID" value="CAL4800552.1"/>
    <property type="molecule type" value="Genomic_DNA"/>
</dbReference>
<dbReference type="Pfam" id="PF00145">
    <property type="entry name" value="DNA_methylase"/>
    <property type="match status" value="1"/>
</dbReference>
<keyword evidence="1 5" id="KW-0489">Methyltransferase</keyword>
<evidence type="ECO:0000313" key="3">
    <source>
        <dbReference type="EMBL" id="CAI4013240.1"/>
    </source>
</evidence>
<dbReference type="Gene3D" id="3.40.50.150">
    <property type="entry name" value="Vaccinia Virus protein VP39"/>
    <property type="match status" value="1"/>
</dbReference>
<organism evidence="3">
    <name type="scientific">Cladocopium goreaui</name>
    <dbReference type="NCBI Taxonomy" id="2562237"/>
    <lineage>
        <taxon>Eukaryota</taxon>
        <taxon>Sar</taxon>
        <taxon>Alveolata</taxon>
        <taxon>Dinophyceae</taxon>
        <taxon>Suessiales</taxon>
        <taxon>Symbiodiniaceae</taxon>
        <taxon>Cladocopium</taxon>
    </lineage>
</organism>
<dbReference type="InterPro" id="IPR001525">
    <property type="entry name" value="C5_MeTfrase"/>
</dbReference>
<comment type="caution">
    <text evidence="3">The sequence shown here is derived from an EMBL/GenBank/DDBJ whole genome shotgun (WGS) entry which is preliminary data.</text>
</comment>
<accession>A0A9P1GGZ4</accession>
<dbReference type="EMBL" id="CAMXCT010005779">
    <property type="protein sequence ID" value="CAI4013240.1"/>
    <property type="molecule type" value="Genomic_DNA"/>
</dbReference>
<dbReference type="InterPro" id="IPR029063">
    <property type="entry name" value="SAM-dependent_MTases_sf"/>
</dbReference>
<dbReference type="GO" id="GO:0032259">
    <property type="term" value="P:methylation"/>
    <property type="evidence" value="ECO:0007669"/>
    <property type="project" value="UniProtKB-KW"/>
</dbReference>